<dbReference type="Pfam" id="PF17853">
    <property type="entry name" value="GGDEF_2"/>
    <property type="match status" value="1"/>
</dbReference>
<dbReference type="OrthoDB" id="8026818at2"/>
<dbReference type="SUPFAM" id="SSF55781">
    <property type="entry name" value="GAF domain-like"/>
    <property type="match status" value="1"/>
</dbReference>
<dbReference type="PANTHER" id="PTHR33744">
    <property type="entry name" value="CARBOHYDRATE DIACID REGULATOR"/>
    <property type="match status" value="1"/>
</dbReference>
<dbReference type="SMART" id="SM00065">
    <property type="entry name" value="GAF"/>
    <property type="match status" value="1"/>
</dbReference>
<dbReference type="InterPro" id="IPR025736">
    <property type="entry name" value="PucR_C-HTH_dom"/>
</dbReference>
<dbReference type="Gene3D" id="1.10.10.2840">
    <property type="entry name" value="PucR C-terminal helix-turn-helix domain"/>
    <property type="match status" value="1"/>
</dbReference>
<evidence type="ECO:0000256" key="1">
    <source>
        <dbReference type="ARBA" id="ARBA00006754"/>
    </source>
</evidence>
<feature type="domain" description="GAF" evidence="2">
    <location>
        <begin position="35"/>
        <end position="184"/>
    </location>
</feature>
<evidence type="ECO:0000313" key="4">
    <source>
        <dbReference type="Proteomes" id="UP000289260"/>
    </source>
</evidence>
<protein>
    <submittedName>
        <fullName evidence="3">GAF domain-containing protein</fullName>
    </submittedName>
</protein>
<keyword evidence="4" id="KW-1185">Reference proteome</keyword>
<dbReference type="Gene3D" id="3.30.450.40">
    <property type="match status" value="1"/>
</dbReference>
<dbReference type="KEGG" id="ltr:EVS81_04930"/>
<dbReference type="Pfam" id="PF13556">
    <property type="entry name" value="HTH_30"/>
    <property type="match status" value="1"/>
</dbReference>
<sequence>MGESDQSRSLFRADFPQLRGEVLAELVRLFSSGKDPVGLAEAAVELVADATGAKSVFVYFWDPDTERLVLRTVTRIDLALTLGSIQIRLGEGITGWSALHRKPVLINESPMTDPRFMAVDGVDENDYSSVLVVPIFDDALLYGVFAMYSSDDRTFGQEELAISEEVGLLLGSGLKRAETVRELELQSATARFLSDLPPASSSSLPAAIRESAKRILTLLDADACIIDYTSWIAPTSEPIAVAERTAEAVEEPRVWLTHSKQVARETEQRYEHAGYDHISSSLGFGIARGALTCYSRRKFTQEDITRLGILATQVGVLVGNMGSVPSGAAQLVALLASDREEQIQESLKFLGWRGGVFAPILVQVKRIGSDLETFGRLIQESAYLDLGPDTLITQSGTLVVLLVQNEKLIRSHEITSRVTDWISDLEARVGLSADVGIGQATNETISVRTSLYQARTALAWASFSSTRRAPQVVDYDSIRLVFELPRLINDLAPEIQGLHGELTPVALHDAQFGTHLLETLEAYALHGGSAASTADALFIHRNTLRQRLGRIHALSGREFDQSSHWPEMLLAVRLLKLDLLQGSFRTTTPRNLEVESPESQY</sequence>
<dbReference type="PANTHER" id="PTHR33744:SF15">
    <property type="entry name" value="CARBOHYDRATE DIACID REGULATOR"/>
    <property type="match status" value="1"/>
</dbReference>
<dbReference type="AlphaFoldDB" id="A0A4P6KEB2"/>
<accession>A0A4P6KEB2</accession>
<dbReference type="Pfam" id="PF13185">
    <property type="entry name" value="GAF_2"/>
    <property type="match status" value="1"/>
</dbReference>
<dbReference type="RefSeq" id="WP_130109396.1">
    <property type="nucleotide sequence ID" value="NZ_CP035806.1"/>
</dbReference>
<dbReference type="InterPro" id="IPR041522">
    <property type="entry name" value="CdaR_GGDEF"/>
</dbReference>
<organism evidence="3 4">
    <name type="scientific">Leucobacter triazinivorans</name>
    <dbReference type="NCBI Taxonomy" id="1784719"/>
    <lineage>
        <taxon>Bacteria</taxon>
        <taxon>Bacillati</taxon>
        <taxon>Actinomycetota</taxon>
        <taxon>Actinomycetes</taxon>
        <taxon>Micrococcales</taxon>
        <taxon>Microbacteriaceae</taxon>
        <taxon>Leucobacter</taxon>
    </lineage>
</organism>
<evidence type="ECO:0000259" key="2">
    <source>
        <dbReference type="SMART" id="SM00065"/>
    </source>
</evidence>
<dbReference type="InterPro" id="IPR051448">
    <property type="entry name" value="CdaR-like_regulators"/>
</dbReference>
<evidence type="ECO:0000313" key="3">
    <source>
        <dbReference type="EMBL" id="QBE48258.1"/>
    </source>
</evidence>
<dbReference type="Proteomes" id="UP000289260">
    <property type="component" value="Chromosome"/>
</dbReference>
<dbReference type="InterPro" id="IPR042070">
    <property type="entry name" value="PucR_C-HTH_sf"/>
</dbReference>
<dbReference type="EMBL" id="CP035806">
    <property type="protein sequence ID" value="QBE48258.1"/>
    <property type="molecule type" value="Genomic_DNA"/>
</dbReference>
<name>A0A4P6KEB2_9MICO</name>
<dbReference type="InterPro" id="IPR003018">
    <property type="entry name" value="GAF"/>
</dbReference>
<proteinExistence type="inferred from homology"/>
<gene>
    <name evidence="3" type="ORF">EVS81_04930</name>
</gene>
<reference evidence="3 4" key="1">
    <citation type="submission" date="2019-02" db="EMBL/GenBank/DDBJ databases">
        <authorList>
            <person name="Sun L."/>
            <person name="Pan D."/>
            <person name="Wu X."/>
        </authorList>
    </citation>
    <scope>NUCLEOTIDE SEQUENCE [LARGE SCALE GENOMIC DNA]</scope>
    <source>
        <strain evidence="3 4">JW-1</strain>
    </source>
</reference>
<dbReference type="InterPro" id="IPR029016">
    <property type="entry name" value="GAF-like_dom_sf"/>
</dbReference>
<comment type="similarity">
    <text evidence="1">Belongs to the CdaR family.</text>
</comment>